<reference evidence="1 2" key="1">
    <citation type="journal article" date="2022" name="New Phytol.">
        <title>Ecological generalism drives hyperdiversity of secondary metabolite gene clusters in xylarialean endophytes.</title>
        <authorList>
            <person name="Franco M.E.E."/>
            <person name="Wisecaver J.H."/>
            <person name="Arnold A.E."/>
            <person name="Ju Y.M."/>
            <person name="Slot J.C."/>
            <person name="Ahrendt S."/>
            <person name="Moore L.P."/>
            <person name="Eastman K.E."/>
            <person name="Scott K."/>
            <person name="Konkel Z."/>
            <person name="Mondo S.J."/>
            <person name="Kuo A."/>
            <person name="Hayes R.D."/>
            <person name="Haridas S."/>
            <person name="Andreopoulos B."/>
            <person name="Riley R."/>
            <person name="LaButti K."/>
            <person name="Pangilinan J."/>
            <person name="Lipzen A."/>
            <person name="Amirebrahimi M."/>
            <person name="Yan J."/>
            <person name="Adam C."/>
            <person name="Keymanesh K."/>
            <person name="Ng V."/>
            <person name="Louie K."/>
            <person name="Northen T."/>
            <person name="Drula E."/>
            <person name="Henrissat B."/>
            <person name="Hsieh H.M."/>
            <person name="Youens-Clark K."/>
            <person name="Lutzoni F."/>
            <person name="Miadlikowska J."/>
            <person name="Eastwood D.C."/>
            <person name="Hamelin R.C."/>
            <person name="Grigoriev I.V."/>
            <person name="U'Ren J.M."/>
        </authorList>
    </citation>
    <scope>NUCLEOTIDE SEQUENCE [LARGE SCALE GENOMIC DNA]</scope>
    <source>
        <strain evidence="1 2">CBS 119005</strain>
    </source>
</reference>
<evidence type="ECO:0000313" key="2">
    <source>
        <dbReference type="Proteomes" id="UP001497700"/>
    </source>
</evidence>
<proteinExistence type="predicted"/>
<gene>
    <name evidence="1" type="ORF">F4820DRAFT_453886</name>
</gene>
<protein>
    <submittedName>
        <fullName evidence="1">Uncharacterized protein</fullName>
    </submittedName>
</protein>
<accession>A0ACB9YJB1</accession>
<sequence length="114" mass="12993">MSSRRDNMAKSIDVIKQCVDEIESKADEGPSAEDLSQLKRCIEWCFKMFGILDLLRTSFVEYGMPQEIIGTLDRMYSDASDLVDRGCKIMKKNEARKRESVGTNEAEHLTPIVE</sequence>
<evidence type="ECO:0000313" key="1">
    <source>
        <dbReference type="EMBL" id="KAI4859429.1"/>
    </source>
</evidence>
<comment type="caution">
    <text evidence="1">The sequence shown here is derived from an EMBL/GenBank/DDBJ whole genome shotgun (WGS) entry which is preliminary data.</text>
</comment>
<organism evidence="1 2">
    <name type="scientific">Hypoxylon rubiginosum</name>
    <dbReference type="NCBI Taxonomy" id="110542"/>
    <lineage>
        <taxon>Eukaryota</taxon>
        <taxon>Fungi</taxon>
        <taxon>Dikarya</taxon>
        <taxon>Ascomycota</taxon>
        <taxon>Pezizomycotina</taxon>
        <taxon>Sordariomycetes</taxon>
        <taxon>Xylariomycetidae</taxon>
        <taxon>Xylariales</taxon>
        <taxon>Hypoxylaceae</taxon>
        <taxon>Hypoxylon</taxon>
    </lineage>
</organism>
<dbReference type="Proteomes" id="UP001497700">
    <property type="component" value="Unassembled WGS sequence"/>
</dbReference>
<keyword evidence="2" id="KW-1185">Reference proteome</keyword>
<name>A0ACB9YJB1_9PEZI</name>
<dbReference type="EMBL" id="MU393634">
    <property type="protein sequence ID" value="KAI4859429.1"/>
    <property type="molecule type" value="Genomic_DNA"/>
</dbReference>